<feature type="region of interest" description="Disordered" evidence="1">
    <location>
        <begin position="1"/>
        <end position="25"/>
    </location>
</feature>
<comment type="caution">
    <text evidence="2">The sequence shown here is derived from an EMBL/GenBank/DDBJ whole genome shotgun (WGS) entry which is preliminary data.</text>
</comment>
<organism evidence="2 3">
    <name type="scientific">Pleurodeles waltl</name>
    <name type="common">Iberian ribbed newt</name>
    <dbReference type="NCBI Taxonomy" id="8319"/>
    <lineage>
        <taxon>Eukaryota</taxon>
        <taxon>Metazoa</taxon>
        <taxon>Chordata</taxon>
        <taxon>Craniata</taxon>
        <taxon>Vertebrata</taxon>
        <taxon>Euteleostomi</taxon>
        <taxon>Amphibia</taxon>
        <taxon>Batrachia</taxon>
        <taxon>Caudata</taxon>
        <taxon>Salamandroidea</taxon>
        <taxon>Salamandridae</taxon>
        <taxon>Pleurodelinae</taxon>
        <taxon>Pleurodeles</taxon>
    </lineage>
</organism>
<protein>
    <submittedName>
        <fullName evidence="2">Uncharacterized protein</fullName>
    </submittedName>
</protein>
<evidence type="ECO:0000256" key="1">
    <source>
        <dbReference type="SAM" id="MobiDB-lite"/>
    </source>
</evidence>
<dbReference type="Proteomes" id="UP001066276">
    <property type="component" value="Chromosome 6"/>
</dbReference>
<accession>A0AAV7R5W8</accession>
<evidence type="ECO:0000313" key="2">
    <source>
        <dbReference type="EMBL" id="KAJ1146614.1"/>
    </source>
</evidence>
<sequence length="74" mass="8246">MHAHSWRPESVSRSANPTAQGAGIGGYPVWSVRRCEGTYRKCVTQRQLHGAGRWHRRGTRCGVCDDVKVPIESV</sequence>
<dbReference type="EMBL" id="JANPWB010000010">
    <property type="protein sequence ID" value="KAJ1146614.1"/>
    <property type="molecule type" value="Genomic_DNA"/>
</dbReference>
<gene>
    <name evidence="2" type="ORF">NDU88_012879</name>
</gene>
<dbReference type="AlphaFoldDB" id="A0AAV7R5W8"/>
<proteinExistence type="predicted"/>
<reference evidence="2" key="1">
    <citation type="journal article" date="2022" name="bioRxiv">
        <title>Sequencing and chromosome-scale assembly of the giantPleurodeles waltlgenome.</title>
        <authorList>
            <person name="Brown T."/>
            <person name="Elewa A."/>
            <person name="Iarovenko S."/>
            <person name="Subramanian E."/>
            <person name="Araus A.J."/>
            <person name="Petzold A."/>
            <person name="Susuki M."/>
            <person name="Suzuki K.-i.T."/>
            <person name="Hayashi T."/>
            <person name="Toyoda A."/>
            <person name="Oliveira C."/>
            <person name="Osipova E."/>
            <person name="Leigh N.D."/>
            <person name="Simon A."/>
            <person name="Yun M.H."/>
        </authorList>
    </citation>
    <scope>NUCLEOTIDE SEQUENCE</scope>
    <source>
        <strain evidence="2">20211129_DDA</strain>
        <tissue evidence="2">Liver</tissue>
    </source>
</reference>
<evidence type="ECO:0000313" key="3">
    <source>
        <dbReference type="Proteomes" id="UP001066276"/>
    </source>
</evidence>
<name>A0AAV7R5W8_PLEWA</name>
<keyword evidence="3" id="KW-1185">Reference proteome</keyword>